<feature type="domain" description="UspA" evidence="2">
    <location>
        <begin position="1"/>
        <end position="141"/>
    </location>
</feature>
<dbReference type="InterPro" id="IPR006016">
    <property type="entry name" value="UspA"/>
</dbReference>
<dbReference type="Proteomes" id="UP000230390">
    <property type="component" value="Unassembled WGS sequence"/>
</dbReference>
<dbReference type="EMBL" id="PDOC01000005">
    <property type="protein sequence ID" value="PIL45072.1"/>
    <property type="molecule type" value="Genomic_DNA"/>
</dbReference>
<reference evidence="3 4" key="1">
    <citation type="submission" date="2017-10" db="EMBL/GenBank/DDBJ databases">
        <title>Massilia psychrophilum sp. nov., a novel purple-pigmented bacterium isolated from Tianshan glacier, Xinjiang Municipality, China.</title>
        <authorList>
            <person name="Wang H."/>
        </authorList>
    </citation>
    <scope>NUCLEOTIDE SEQUENCE [LARGE SCALE GENOMIC DNA]</scope>
    <source>
        <strain evidence="3 4">JCM 30074</strain>
    </source>
</reference>
<dbReference type="InterPro" id="IPR014729">
    <property type="entry name" value="Rossmann-like_a/b/a_fold"/>
</dbReference>
<dbReference type="Gene3D" id="3.40.50.620">
    <property type="entry name" value="HUPs"/>
    <property type="match status" value="1"/>
</dbReference>
<dbReference type="SUPFAM" id="SSF52402">
    <property type="entry name" value="Adenine nucleotide alpha hydrolases-like"/>
    <property type="match status" value="1"/>
</dbReference>
<dbReference type="InterPro" id="IPR006015">
    <property type="entry name" value="Universal_stress_UspA"/>
</dbReference>
<keyword evidence="4" id="KW-1185">Reference proteome</keyword>
<evidence type="ECO:0000256" key="1">
    <source>
        <dbReference type="ARBA" id="ARBA00008791"/>
    </source>
</evidence>
<dbReference type="RefSeq" id="WP_099788576.1">
    <property type="nucleotide sequence ID" value="NZ_JBHLYV010000032.1"/>
</dbReference>
<name>A0A2G8TGA1_9BURK</name>
<dbReference type="PRINTS" id="PR01438">
    <property type="entry name" value="UNVRSLSTRESS"/>
</dbReference>
<accession>A0A2G8TGA1</accession>
<comment type="similarity">
    <text evidence="1">Belongs to the universal stress protein A family.</text>
</comment>
<comment type="caution">
    <text evidence="3">The sequence shown here is derived from an EMBL/GenBank/DDBJ whole genome shotgun (WGS) entry which is preliminary data.</text>
</comment>
<organism evidence="3 4">
    <name type="scientific">Massilia eurypsychrophila</name>
    <dbReference type="NCBI Taxonomy" id="1485217"/>
    <lineage>
        <taxon>Bacteria</taxon>
        <taxon>Pseudomonadati</taxon>
        <taxon>Pseudomonadota</taxon>
        <taxon>Betaproteobacteria</taxon>
        <taxon>Burkholderiales</taxon>
        <taxon>Oxalobacteraceae</taxon>
        <taxon>Telluria group</taxon>
        <taxon>Massilia</taxon>
    </lineage>
</organism>
<evidence type="ECO:0000313" key="3">
    <source>
        <dbReference type="EMBL" id="PIL45072.1"/>
    </source>
</evidence>
<dbReference type="Pfam" id="PF00582">
    <property type="entry name" value="Usp"/>
    <property type="match status" value="1"/>
</dbReference>
<proteinExistence type="inferred from homology"/>
<protein>
    <submittedName>
        <fullName evidence="3">Universal stress protein</fullName>
    </submittedName>
</protein>
<evidence type="ECO:0000313" key="4">
    <source>
        <dbReference type="Proteomes" id="UP000230390"/>
    </source>
</evidence>
<dbReference type="CDD" id="cd00293">
    <property type="entry name" value="USP-like"/>
    <property type="match status" value="1"/>
</dbReference>
<evidence type="ECO:0000259" key="2">
    <source>
        <dbReference type="Pfam" id="PF00582"/>
    </source>
</evidence>
<dbReference type="PANTHER" id="PTHR46268:SF24">
    <property type="entry name" value="UNIVERSAL STRESS PROTEIN"/>
    <property type="match status" value="1"/>
</dbReference>
<gene>
    <name evidence="3" type="ORF">CR105_11450</name>
</gene>
<dbReference type="PANTHER" id="PTHR46268">
    <property type="entry name" value="STRESS RESPONSE PROTEIN NHAX"/>
    <property type="match status" value="1"/>
</dbReference>
<dbReference type="AlphaFoldDB" id="A0A2G8TGA1"/>
<sequence>MRKLLVPCDGSESALHAVRHAVSEALAGPAAEIHLLHVIEPMTPVTLAEALSAPRLDERFPPQAAQALEPALALLDEAGTTYTLHCQFGQPAPEIAAYARDANCDEIIMGTRGRGALASLIIGSVAMQVVERVDIPVTLVK</sequence>
<dbReference type="OrthoDB" id="5295044at2"/>